<dbReference type="Pfam" id="PF07715">
    <property type="entry name" value="Plug"/>
    <property type="match status" value="1"/>
</dbReference>
<dbReference type="RefSeq" id="WP_378255319.1">
    <property type="nucleotide sequence ID" value="NZ_JBHSJV010000001.1"/>
</dbReference>
<keyword evidence="14" id="KW-1185">Reference proteome</keyword>
<dbReference type="InterPro" id="IPR036942">
    <property type="entry name" value="Beta-barrel_TonB_sf"/>
</dbReference>
<evidence type="ECO:0000256" key="7">
    <source>
        <dbReference type="ARBA" id="ARBA00023136"/>
    </source>
</evidence>
<keyword evidence="6 10" id="KW-0798">TonB box</keyword>
<dbReference type="EMBL" id="JBHULX010000039">
    <property type="protein sequence ID" value="MFD2593107.1"/>
    <property type="molecule type" value="Genomic_DNA"/>
</dbReference>
<evidence type="ECO:0000256" key="8">
    <source>
        <dbReference type="ARBA" id="ARBA00023170"/>
    </source>
</evidence>
<evidence type="ECO:0000256" key="5">
    <source>
        <dbReference type="ARBA" id="ARBA00022729"/>
    </source>
</evidence>
<keyword evidence="2" id="KW-0813">Transport</keyword>
<accession>A0ABW5NC41</accession>
<keyword evidence="7 10" id="KW-0472">Membrane</keyword>
<evidence type="ECO:0000256" key="2">
    <source>
        <dbReference type="ARBA" id="ARBA00022448"/>
    </source>
</evidence>
<dbReference type="Gene3D" id="2.170.130.10">
    <property type="entry name" value="TonB-dependent receptor, plug domain"/>
    <property type="match status" value="1"/>
</dbReference>
<keyword evidence="9" id="KW-0998">Cell outer membrane</keyword>
<evidence type="ECO:0000256" key="3">
    <source>
        <dbReference type="ARBA" id="ARBA00022452"/>
    </source>
</evidence>
<dbReference type="PANTHER" id="PTHR30069:SF29">
    <property type="entry name" value="HEMOGLOBIN AND HEMOGLOBIN-HAPTOGLOBIN-BINDING PROTEIN 1-RELATED"/>
    <property type="match status" value="1"/>
</dbReference>
<evidence type="ECO:0000259" key="11">
    <source>
        <dbReference type="Pfam" id="PF00593"/>
    </source>
</evidence>
<proteinExistence type="inferred from homology"/>
<dbReference type="InterPro" id="IPR000531">
    <property type="entry name" value="Beta-barrel_TonB"/>
</dbReference>
<dbReference type="InterPro" id="IPR037066">
    <property type="entry name" value="Plug_dom_sf"/>
</dbReference>
<evidence type="ECO:0000256" key="6">
    <source>
        <dbReference type="ARBA" id="ARBA00023077"/>
    </source>
</evidence>
<keyword evidence="3" id="KW-1134">Transmembrane beta strand</keyword>
<evidence type="ECO:0000256" key="1">
    <source>
        <dbReference type="ARBA" id="ARBA00004571"/>
    </source>
</evidence>
<evidence type="ECO:0000313" key="13">
    <source>
        <dbReference type="EMBL" id="MFD2593107.1"/>
    </source>
</evidence>
<dbReference type="Gene3D" id="2.60.40.1120">
    <property type="entry name" value="Carboxypeptidase-like, regulatory domain"/>
    <property type="match status" value="1"/>
</dbReference>
<dbReference type="Gene3D" id="2.40.170.20">
    <property type="entry name" value="TonB-dependent receptor, beta-barrel domain"/>
    <property type="match status" value="1"/>
</dbReference>
<dbReference type="PANTHER" id="PTHR30069">
    <property type="entry name" value="TONB-DEPENDENT OUTER MEMBRANE RECEPTOR"/>
    <property type="match status" value="1"/>
</dbReference>
<evidence type="ECO:0000313" key="14">
    <source>
        <dbReference type="Proteomes" id="UP001597459"/>
    </source>
</evidence>
<name>A0ABW5NC41_9FLAO</name>
<organism evidence="13 14">
    <name type="scientific">Aquimarina hainanensis</name>
    <dbReference type="NCBI Taxonomy" id="1578017"/>
    <lineage>
        <taxon>Bacteria</taxon>
        <taxon>Pseudomonadati</taxon>
        <taxon>Bacteroidota</taxon>
        <taxon>Flavobacteriia</taxon>
        <taxon>Flavobacteriales</taxon>
        <taxon>Flavobacteriaceae</taxon>
        <taxon>Aquimarina</taxon>
    </lineage>
</organism>
<comment type="caution">
    <text evidence="13">The sequence shown here is derived from an EMBL/GenBank/DDBJ whole genome shotgun (WGS) entry which is preliminary data.</text>
</comment>
<protein>
    <submittedName>
        <fullName evidence="13">TonB-dependent receptor domain-containing protein</fullName>
    </submittedName>
</protein>
<evidence type="ECO:0000256" key="10">
    <source>
        <dbReference type="RuleBase" id="RU003357"/>
    </source>
</evidence>
<evidence type="ECO:0000259" key="12">
    <source>
        <dbReference type="Pfam" id="PF07715"/>
    </source>
</evidence>
<evidence type="ECO:0000256" key="4">
    <source>
        <dbReference type="ARBA" id="ARBA00022692"/>
    </source>
</evidence>
<dbReference type="InterPro" id="IPR008969">
    <property type="entry name" value="CarboxyPept-like_regulatory"/>
</dbReference>
<dbReference type="Pfam" id="PF00593">
    <property type="entry name" value="TonB_dep_Rec_b-barrel"/>
    <property type="match status" value="1"/>
</dbReference>
<dbReference type="Proteomes" id="UP001597459">
    <property type="component" value="Unassembled WGS sequence"/>
</dbReference>
<sequence length="862" mass="97651">MRQLIWILFTFCIAKTIQAQESGISIVLENITIKEALERLEKNTKKGSFAFNNNLKSLQNKIDKTYVNKSLDYILKEILSPAFLSYKYIGETVVILEVEPPKKYTISGYIKDKDSQELLPGVAIYATSLQKGVITNGYGFYSLTLPEGTHEITYSFLGFKTISRDIVLTSNIQEDFFMEEDITYLNEVVVVSDKKEKEKESRSSQMSEIGLPIKQAQDVPMLLGEKDMLKVFQLMPGVHAGAEGNTGLYVRGGGPDQNLIILDDATVYNVNHVLGLFSVFSGDALKSAKLYKGAFPARYGGRLSSVIDMRMIEGNKKEYHGKIGIGLISSNVTIEGPIKKNKSSFLFSGRRSYIDLIVRPLVKKEGERPTLSFFDMNMKVNFELGKKDKLYASGYFGRDSFGSEEKDKVFGDDFSEMSWGNATTTLRWNHQFNAKSFANTSLIYSDYSFYIKTERSLEKNTVATMYESNIRDLGIKYDMDIIPSLEHHIRTGVHFTNHEFNPGVLSVDHSSNASTFLGRKYINNELAVYVEDDWKITQRLKANIGARISSFKSGSKIYIKPEPRISFGYRIQKNLAIKASYSSMNQYVHLLTSSGALLPTDLWVPSTEKIRPQSSKQLAIGAIKDFKNNISLSIESYYKKSDNVIGYKEGAGFLGTNSSSVEQFDFNEVVTSGKAWAYGTEFFLQKKFGKFSGWIGYALSWSERQFDDVNFGKKFLAKYDRRHDASVVLSYKPSKKITLGANWIYGSGNNYSLANGGIKTVFNTPINDLYRPNGDDVIGNLGVFSQKNDFRGESTHRLDLGIQFHKQKKGRKRTWEISIYNAYARYNPFGYRIKKNYDSNLYELQRISLLGIIPSFSYKLEF</sequence>
<dbReference type="SUPFAM" id="SSF49464">
    <property type="entry name" value="Carboxypeptidase regulatory domain-like"/>
    <property type="match status" value="1"/>
</dbReference>
<keyword evidence="4" id="KW-0812">Transmembrane</keyword>
<feature type="domain" description="TonB-dependent receptor plug" evidence="12">
    <location>
        <begin position="224"/>
        <end position="302"/>
    </location>
</feature>
<dbReference type="InterPro" id="IPR039426">
    <property type="entry name" value="TonB-dep_rcpt-like"/>
</dbReference>
<evidence type="ECO:0000256" key="9">
    <source>
        <dbReference type="ARBA" id="ARBA00023237"/>
    </source>
</evidence>
<dbReference type="InterPro" id="IPR012910">
    <property type="entry name" value="Plug_dom"/>
</dbReference>
<comment type="similarity">
    <text evidence="10">Belongs to the TonB-dependent receptor family.</text>
</comment>
<feature type="domain" description="TonB-dependent receptor-like beta-barrel" evidence="11">
    <location>
        <begin position="409"/>
        <end position="805"/>
    </location>
</feature>
<comment type="subcellular location">
    <subcellularLocation>
        <location evidence="1">Cell outer membrane</location>
        <topology evidence="1">Multi-pass membrane protein</topology>
    </subcellularLocation>
</comment>
<dbReference type="Pfam" id="PF13715">
    <property type="entry name" value="CarbopepD_reg_2"/>
    <property type="match status" value="1"/>
</dbReference>
<gene>
    <name evidence="13" type="ORF">ACFSTE_19875</name>
</gene>
<keyword evidence="5" id="KW-0732">Signal</keyword>
<dbReference type="SUPFAM" id="SSF56935">
    <property type="entry name" value="Porins"/>
    <property type="match status" value="1"/>
</dbReference>
<keyword evidence="8 13" id="KW-0675">Receptor</keyword>
<reference evidence="14" key="1">
    <citation type="journal article" date="2019" name="Int. J. Syst. Evol. Microbiol.">
        <title>The Global Catalogue of Microorganisms (GCM) 10K type strain sequencing project: providing services to taxonomists for standard genome sequencing and annotation.</title>
        <authorList>
            <consortium name="The Broad Institute Genomics Platform"/>
            <consortium name="The Broad Institute Genome Sequencing Center for Infectious Disease"/>
            <person name="Wu L."/>
            <person name="Ma J."/>
        </authorList>
    </citation>
    <scope>NUCLEOTIDE SEQUENCE [LARGE SCALE GENOMIC DNA]</scope>
    <source>
        <strain evidence="14">KCTC 42423</strain>
    </source>
</reference>